<dbReference type="Gene3D" id="1.25.10.90">
    <property type="match status" value="1"/>
</dbReference>
<accession>H8KVA3</accession>
<protein>
    <submittedName>
        <fullName evidence="1">Putative DNA alkylation repair enzyme</fullName>
    </submittedName>
</protein>
<organism evidence="1 2">
    <name type="scientific">Solitalea canadensis (strain ATCC 29591 / DSM 3403 / JCM 21819 / LMG 8368 / NBRC 15130 / NCIMB 12057 / USAM 9D)</name>
    <name type="common">Flexibacter canadensis</name>
    <dbReference type="NCBI Taxonomy" id="929556"/>
    <lineage>
        <taxon>Bacteria</taxon>
        <taxon>Pseudomonadati</taxon>
        <taxon>Bacteroidota</taxon>
        <taxon>Sphingobacteriia</taxon>
        <taxon>Sphingobacteriales</taxon>
        <taxon>Sphingobacteriaceae</taxon>
        <taxon>Solitalea</taxon>
    </lineage>
</organism>
<reference evidence="1" key="1">
    <citation type="submission" date="2012-02" db="EMBL/GenBank/DDBJ databases">
        <title>The complete genome of Solitalea canadensis DSM 3403.</title>
        <authorList>
            <consortium name="US DOE Joint Genome Institute (JGI-PGF)"/>
            <person name="Lucas S."/>
            <person name="Copeland A."/>
            <person name="Lapidus A."/>
            <person name="Glavina del Rio T."/>
            <person name="Dalin E."/>
            <person name="Tice H."/>
            <person name="Bruce D."/>
            <person name="Goodwin L."/>
            <person name="Pitluck S."/>
            <person name="Peters L."/>
            <person name="Ovchinnikova G."/>
            <person name="Lu M."/>
            <person name="Kyrpides N."/>
            <person name="Mavromatis K."/>
            <person name="Ivanova N."/>
            <person name="Brettin T."/>
            <person name="Detter J.C."/>
            <person name="Han C."/>
            <person name="Larimer F."/>
            <person name="Land M."/>
            <person name="Hauser L."/>
            <person name="Markowitz V."/>
            <person name="Cheng J.-F."/>
            <person name="Hugenholtz P."/>
            <person name="Woyke T."/>
            <person name="Wu D."/>
            <person name="Spring S."/>
            <person name="Schroeder M."/>
            <person name="Kopitz M."/>
            <person name="Brambilla E."/>
            <person name="Klenk H.-P."/>
            <person name="Eisen J.A."/>
        </authorList>
    </citation>
    <scope>NUCLEOTIDE SEQUENCE</scope>
    <source>
        <strain evidence="1">DSM 3403</strain>
    </source>
</reference>
<dbReference type="InterPro" id="IPR014825">
    <property type="entry name" value="DNA_alkylation"/>
</dbReference>
<name>H8KVA3_SOLCM</name>
<dbReference type="OrthoDB" id="9775346at2"/>
<dbReference type="eggNOG" id="COG4912">
    <property type="taxonomic scope" value="Bacteria"/>
</dbReference>
<proteinExistence type="predicted"/>
<evidence type="ECO:0000313" key="2">
    <source>
        <dbReference type="Proteomes" id="UP000007590"/>
    </source>
</evidence>
<dbReference type="InterPro" id="IPR016024">
    <property type="entry name" value="ARM-type_fold"/>
</dbReference>
<sequence>MEDLISNIRQALKDGVDENTQKNSQRFFKEKINSYGVKVPVVQKIAKEFFSYLKAKSKAEIFTLCEALWQSGYMEESFIACEWSYKLKKEFEPDDLLTFERWINSYVSNWASCDTFCNHTVGSFIEQYPESVNKLKSWAVSDNRWMKRAAAVSLIIPARKGLFLNEIFSIADTLLHDKDDLVQKGYGWMLKAASQAHEKEVFKYVISKKTTMPRTALRYAIEKIPKELKTIAMAK</sequence>
<dbReference type="Pfam" id="PF08713">
    <property type="entry name" value="DNA_alkylation"/>
    <property type="match status" value="1"/>
</dbReference>
<dbReference type="Proteomes" id="UP000007590">
    <property type="component" value="Chromosome"/>
</dbReference>
<evidence type="ECO:0000313" key="1">
    <source>
        <dbReference type="EMBL" id="AFD06161.1"/>
    </source>
</evidence>
<keyword evidence="2" id="KW-1185">Reference proteome</keyword>
<dbReference type="HOGENOM" id="CLU_079880_2_0_10"/>
<dbReference type="PANTHER" id="PTHR34070:SF1">
    <property type="entry name" value="DNA ALKYLATION REPAIR PROTEIN"/>
    <property type="match status" value="1"/>
</dbReference>
<dbReference type="KEGG" id="scn:Solca_1054"/>
<dbReference type="CDD" id="cd06561">
    <property type="entry name" value="AlkD_like"/>
    <property type="match status" value="1"/>
</dbReference>
<dbReference type="SUPFAM" id="SSF48371">
    <property type="entry name" value="ARM repeat"/>
    <property type="match status" value="1"/>
</dbReference>
<dbReference type="PANTHER" id="PTHR34070">
    <property type="entry name" value="ARMADILLO-TYPE FOLD"/>
    <property type="match status" value="1"/>
</dbReference>
<dbReference type="EMBL" id="CP003349">
    <property type="protein sequence ID" value="AFD06161.1"/>
    <property type="molecule type" value="Genomic_DNA"/>
</dbReference>
<gene>
    <name evidence="1" type="ordered locus">Solca_1054</name>
</gene>
<dbReference type="AlphaFoldDB" id="H8KVA3"/>